<evidence type="ECO:0000259" key="2">
    <source>
        <dbReference type="Pfam" id="PF00248"/>
    </source>
</evidence>
<dbReference type="SUPFAM" id="SSF51430">
    <property type="entry name" value="NAD(P)-linked oxidoreductase"/>
    <property type="match status" value="1"/>
</dbReference>
<dbReference type="Gene3D" id="3.20.20.100">
    <property type="entry name" value="NADP-dependent oxidoreductase domain"/>
    <property type="match status" value="1"/>
</dbReference>
<dbReference type="EMBL" id="JBHLVF010000047">
    <property type="protein sequence ID" value="MFC0396147.1"/>
    <property type="molecule type" value="Genomic_DNA"/>
</dbReference>
<evidence type="ECO:0000256" key="1">
    <source>
        <dbReference type="ARBA" id="ARBA00023002"/>
    </source>
</evidence>
<dbReference type="RefSeq" id="WP_309145318.1">
    <property type="nucleotide sequence ID" value="NZ_JANHOF010000002.1"/>
</dbReference>
<protein>
    <submittedName>
        <fullName evidence="3">Aldo/keto reductase</fullName>
    </submittedName>
</protein>
<feature type="domain" description="NADP-dependent oxidoreductase" evidence="2">
    <location>
        <begin position="17"/>
        <end position="302"/>
    </location>
</feature>
<dbReference type="InterPro" id="IPR050523">
    <property type="entry name" value="AKR_Detox_Biosynth"/>
</dbReference>
<organism evidence="3 4">
    <name type="scientific">Paenibacillus mendelii</name>
    <dbReference type="NCBI Taxonomy" id="206163"/>
    <lineage>
        <taxon>Bacteria</taxon>
        <taxon>Bacillati</taxon>
        <taxon>Bacillota</taxon>
        <taxon>Bacilli</taxon>
        <taxon>Bacillales</taxon>
        <taxon>Paenibacillaceae</taxon>
        <taxon>Paenibacillus</taxon>
    </lineage>
</organism>
<evidence type="ECO:0000313" key="4">
    <source>
        <dbReference type="Proteomes" id="UP001589818"/>
    </source>
</evidence>
<dbReference type="PANTHER" id="PTHR43364">
    <property type="entry name" value="NADH-SPECIFIC METHYLGLYOXAL REDUCTASE-RELATED"/>
    <property type="match status" value="1"/>
</dbReference>
<dbReference type="CDD" id="cd19082">
    <property type="entry name" value="AKR_AKR10A1_2"/>
    <property type="match status" value="1"/>
</dbReference>
<accession>A0ABV6JJQ0</accession>
<proteinExistence type="predicted"/>
<dbReference type="Proteomes" id="UP001589818">
    <property type="component" value="Unassembled WGS sequence"/>
</dbReference>
<dbReference type="InterPro" id="IPR020471">
    <property type="entry name" value="AKR"/>
</dbReference>
<dbReference type="InterPro" id="IPR023210">
    <property type="entry name" value="NADP_OxRdtase_dom"/>
</dbReference>
<dbReference type="PANTHER" id="PTHR43364:SF4">
    <property type="entry name" value="NAD(P)-LINKED OXIDOREDUCTASE SUPERFAMILY PROTEIN"/>
    <property type="match status" value="1"/>
</dbReference>
<comment type="caution">
    <text evidence="3">The sequence shown here is derived from an EMBL/GenBank/DDBJ whole genome shotgun (WGS) entry which is preliminary data.</text>
</comment>
<name>A0ABV6JJQ0_9BACL</name>
<evidence type="ECO:0000313" key="3">
    <source>
        <dbReference type="EMBL" id="MFC0396147.1"/>
    </source>
</evidence>
<keyword evidence="1" id="KW-0560">Oxidoreductase</keyword>
<keyword evidence="4" id="KW-1185">Reference proteome</keyword>
<sequence>MMKRLTVEGVPQGVSQLVQGSMMLHKDRMDDVRELLDAYVQAGGNTIDSGHIYGAASAMAIGAWMEERGNRSDMVLIGKGAHPYEQSRMRKTCIENDLLESLERMKTDYVDIYMLHRDDPNVNVAYILDGLNDQLAKGRCRSLGASNWSVARIREANAYAAKHGLTGFACSSPNLSLAKPNEPRWAGCVSMSAEDEAWHQETQLPVIAWSSQSGGFFTGRYSPEKTDDADMVRVYYNDSNWERLRRTRVLAERYGVTANQIALAYVLNQSFPVAAIIGPHKVEELADSVKGQQVELSVSELAWLNLASDALGANS</sequence>
<reference evidence="3 4" key="1">
    <citation type="submission" date="2024-09" db="EMBL/GenBank/DDBJ databases">
        <authorList>
            <person name="Sun Q."/>
            <person name="Mori K."/>
        </authorList>
    </citation>
    <scope>NUCLEOTIDE SEQUENCE [LARGE SCALE GENOMIC DNA]</scope>
    <source>
        <strain evidence="3 4">CCM 4839</strain>
    </source>
</reference>
<dbReference type="PRINTS" id="PR00069">
    <property type="entry name" value="ALDKETRDTASE"/>
</dbReference>
<dbReference type="InterPro" id="IPR036812">
    <property type="entry name" value="NAD(P)_OxRdtase_dom_sf"/>
</dbReference>
<gene>
    <name evidence="3" type="ORF">ACFFJ8_32825</name>
</gene>
<dbReference type="Pfam" id="PF00248">
    <property type="entry name" value="Aldo_ket_red"/>
    <property type="match status" value="1"/>
</dbReference>